<keyword evidence="2" id="KW-0472">Membrane</keyword>
<evidence type="ECO:0000313" key="3">
    <source>
        <dbReference type="EMBL" id="TFL06543.1"/>
    </source>
</evidence>
<reference evidence="3 4" key="1">
    <citation type="journal article" date="2019" name="Nat. Ecol. Evol.">
        <title>Megaphylogeny resolves global patterns of mushroom evolution.</title>
        <authorList>
            <person name="Varga T."/>
            <person name="Krizsan K."/>
            <person name="Foldi C."/>
            <person name="Dima B."/>
            <person name="Sanchez-Garcia M."/>
            <person name="Sanchez-Ramirez S."/>
            <person name="Szollosi G.J."/>
            <person name="Szarkandi J.G."/>
            <person name="Papp V."/>
            <person name="Albert L."/>
            <person name="Andreopoulos W."/>
            <person name="Angelini C."/>
            <person name="Antonin V."/>
            <person name="Barry K.W."/>
            <person name="Bougher N.L."/>
            <person name="Buchanan P."/>
            <person name="Buyck B."/>
            <person name="Bense V."/>
            <person name="Catcheside P."/>
            <person name="Chovatia M."/>
            <person name="Cooper J."/>
            <person name="Damon W."/>
            <person name="Desjardin D."/>
            <person name="Finy P."/>
            <person name="Geml J."/>
            <person name="Haridas S."/>
            <person name="Hughes K."/>
            <person name="Justo A."/>
            <person name="Karasinski D."/>
            <person name="Kautmanova I."/>
            <person name="Kiss B."/>
            <person name="Kocsube S."/>
            <person name="Kotiranta H."/>
            <person name="LaButti K.M."/>
            <person name="Lechner B.E."/>
            <person name="Liimatainen K."/>
            <person name="Lipzen A."/>
            <person name="Lukacs Z."/>
            <person name="Mihaltcheva S."/>
            <person name="Morgado L.N."/>
            <person name="Niskanen T."/>
            <person name="Noordeloos M.E."/>
            <person name="Ohm R.A."/>
            <person name="Ortiz-Santana B."/>
            <person name="Ovrebo C."/>
            <person name="Racz N."/>
            <person name="Riley R."/>
            <person name="Savchenko A."/>
            <person name="Shiryaev A."/>
            <person name="Soop K."/>
            <person name="Spirin V."/>
            <person name="Szebenyi C."/>
            <person name="Tomsovsky M."/>
            <person name="Tulloss R.E."/>
            <person name="Uehling J."/>
            <person name="Grigoriev I.V."/>
            <person name="Vagvolgyi C."/>
            <person name="Papp T."/>
            <person name="Martin F.M."/>
            <person name="Miettinen O."/>
            <person name="Hibbett D.S."/>
            <person name="Nagy L.G."/>
        </authorList>
    </citation>
    <scope>NUCLEOTIDE SEQUENCE [LARGE SCALE GENOMIC DNA]</scope>
    <source>
        <strain evidence="3 4">CBS 309.79</strain>
    </source>
</reference>
<keyword evidence="2" id="KW-0812">Transmembrane</keyword>
<feature type="transmembrane region" description="Helical" evidence="2">
    <location>
        <begin position="81"/>
        <end position="101"/>
    </location>
</feature>
<name>A0A5C3QWZ2_9AGAR</name>
<feature type="transmembrane region" description="Helical" evidence="2">
    <location>
        <begin position="12"/>
        <end position="42"/>
    </location>
</feature>
<dbReference type="Proteomes" id="UP000305067">
    <property type="component" value="Unassembled WGS sequence"/>
</dbReference>
<gene>
    <name evidence="3" type="ORF">BDV98DRAFT_540832</name>
</gene>
<keyword evidence="2" id="KW-1133">Transmembrane helix</keyword>
<proteinExistence type="predicted"/>
<feature type="transmembrane region" description="Helical" evidence="2">
    <location>
        <begin position="48"/>
        <end position="69"/>
    </location>
</feature>
<evidence type="ECO:0000256" key="1">
    <source>
        <dbReference type="SAM" id="MobiDB-lite"/>
    </source>
</evidence>
<protein>
    <submittedName>
        <fullName evidence="3">Uncharacterized protein</fullName>
    </submittedName>
</protein>
<dbReference type="AlphaFoldDB" id="A0A5C3QWZ2"/>
<sequence>MDFIQSLDPSKLVLAGTTLSFVTSPFAAPPYNLAIFLFAIYVSESSEAFVGLQALTALLGASTIADFIWMLKNSQNGFIKFLTVLLLILKIPTFLAFGNLLRERRTQHGFGSLNIRGGDVSGPTIWSMPGGFTSGGRDGYQSVGDEPAAQPAAPKPVPASHSVAPPGQPANPVAPGSYQNV</sequence>
<dbReference type="EMBL" id="ML178815">
    <property type="protein sequence ID" value="TFL06543.1"/>
    <property type="molecule type" value="Genomic_DNA"/>
</dbReference>
<accession>A0A5C3QWZ2</accession>
<evidence type="ECO:0000256" key="2">
    <source>
        <dbReference type="SAM" id="Phobius"/>
    </source>
</evidence>
<dbReference type="OrthoDB" id="2500246at2759"/>
<evidence type="ECO:0000313" key="4">
    <source>
        <dbReference type="Proteomes" id="UP000305067"/>
    </source>
</evidence>
<organism evidence="3 4">
    <name type="scientific">Pterulicium gracile</name>
    <dbReference type="NCBI Taxonomy" id="1884261"/>
    <lineage>
        <taxon>Eukaryota</taxon>
        <taxon>Fungi</taxon>
        <taxon>Dikarya</taxon>
        <taxon>Basidiomycota</taxon>
        <taxon>Agaricomycotina</taxon>
        <taxon>Agaricomycetes</taxon>
        <taxon>Agaricomycetidae</taxon>
        <taxon>Agaricales</taxon>
        <taxon>Pleurotineae</taxon>
        <taxon>Pterulaceae</taxon>
        <taxon>Pterulicium</taxon>
    </lineage>
</organism>
<keyword evidence="4" id="KW-1185">Reference proteome</keyword>
<feature type="region of interest" description="Disordered" evidence="1">
    <location>
        <begin position="136"/>
        <end position="181"/>
    </location>
</feature>